<feature type="domain" description="ABC transmembrane type-1" evidence="8">
    <location>
        <begin position="89"/>
        <end position="278"/>
    </location>
</feature>
<dbReference type="SUPFAM" id="SSF161098">
    <property type="entry name" value="MetI-like"/>
    <property type="match status" value="1"/>
</dbReference>
<evidence type="ECO:0000313" key="9">
    <source>
        <dbReference type="EMBL" id="UOQ83506.1"/>
    </source>
</evidence>
<keyword evidence="4 7" id="KW-0812">Transmembrane</keyword>
<comment type="similarity">
    <text evidence="7">Belongs to the binding-protein-dependent transport system permease family.</text>
</comment>
<feature type="transmembrane region" description="Helical" evidence="7">
    <location>
        <begin position="159"/>
        <end position="178"/>
    </location>
</feature>
<dbReference type="Pfam" id="PF00528">
    <property type="entry name" value="BPD_transp_1"/>
    <property type="match status" value="1"/>
</dbReference>
<evidence type="ECO:0000256" key="3">
    <source>
        <dbReference type="ARBA" id="ARBA00022475"/>
    </source>
</evidence>
<dbReference type="InterPro" id="IPR035906">
    <property type="entry name" value="MetI-like_sf"/>
</dbReference>
<evidence type="ECO:0000256" key="2">
    <source>
        <dbReference type="ARBA" id="ARBA00022448"/>
    </source>
</evidence>
<keyword evidence="2 7" id="KW-0813">Transport</keyword>
<keyword evidence="6 7" id="KW-0472">Membrane</keyword>
<feature type="transmembrane region" description="Helical" evidence="7">
    <location>
        <begin position="257"/>
        <end position="278"/>
    </location>
</feature>
<feature type="transmembrane region" description="Helical" evidence="7">
    <location>
        <begin position="25"/>
        <end position="47"/>
    </location>
</feature>
<evidence type="ECO:0000256" key="4">
    <source>
        <dbReference type="ARBA" id="ARBA00022692"/>
    </source>
</evidence>
<evidence type="ECO:0000256" key="1">
    <source>
        <dbReference type="ARBA" id="ARBA00004651"/>
    </source>
</evidence>
<dbReference type="Gene3D" id="1.10.3720.10">
    <property type="entry name" value="MetI-like"/>
    <property type="match status" value="1"/>
</dbReference>
<keyword evidence="10" id="KW-1185">Reference proteome</keyword>
<protein>
    <submittedName>
        <fullName evidence="9">Carbohydrate ABC transporter permease</fullName>
    </submittedName>
</protein>
<feature type="transmembrane region" description="Helical" evidence="7">
    <location>
        <begin position="199"/>
        <end position="221"/>
    </location>
</feature>
<evidence type="ECO:0000313" key="10">
    <source>
        <dbReference type="Proteomes" id="UP000831537"/>
    </source>
</evidence>
<dbReference type="PANTHER" id="PTHR43744:SF8">
    <property type="entry name" value="SN-GLYCEROL-3-PHOSPHATE TRANSPORT SYSTEM PERMEASE PROTEIN UGPE"/>
    <property type="match status" value="1"/>
</dbReference>
<name>A0ABY4GH05_9BACI</name>
<feature type="transmembrane region" description="Helical" evidence="7">
    <location>
        <begin position="126"/>
        <end position="147"/>
    </location>
</feature>
<dbReference type="CDD" id="cd06261">
    <property type="entry name" value="TM_PBP2"/>
    <property type="match status" value="1"/>
</dbReference>
<evidence type="ECO:0000256" key="5">
    <source>
        <dbReference type="ARBA" id="ARBA00022989"/>
    </source>
</evidence>
<dbReference type="InterPro" id="IPR000515">
    <property type="entry name" value="MetI-like"/>
</dbReference>
<evidence type="ECO:0000259" key="8">
    <source>
        <dbReference type="PROSITE" id="PS50928"/>
    </source>
</evidence>
<evidence type="ECO:0000256" key="7">
    <source>
        <dbReference type="RuleBase" id="RU363032"/>
    </source>
</evidence>
<sequence>MKGTNAIENKMVSAKAKDIKMKKSLFTIFTYVMLILVAMVMVMPFVWMVSGSLKDAATIFQDSMNIIPENPNWDNYPKVWGSVPFAMFYWNTTKVAVLTTLGTVLTSALAAYAFAKLEFPGREKIFFLYIATMMIPDQVTMIPQFVLMRDLGLLNTHTALILVKLFHPFGVFLLRQFFLTIPNELSDSARIDGCSEFRIFWNIILPLSKAALGTLVIFTLLNSWNDFINPLIYLSEQSLFTLQIGIRYFQQLYGADYHLIMAATTLSLIPIVIVYLFAQKYFIEGISTTGLKG</sequence>
<organism evidence="9 10">
    <name type="scientific">Gracilibacillus salinarum</name>
    <dbReference type="NCBI Taxonomy" id="2932255"/>
    <lineage>
        <taxon>Bacteria</taxon>
        <taxon>Bacillati</taxon>
        <taxon>Bacillota</taxon>
        <taxon>Bacilli</taxon>
        <taxon>Bacillales</taxon>
        <taxon>Bacillaceae</taxon>
        <taxon>Gracilibacillus</taxon>
    </lineage>
</organism>
<evidence type="ECO:0000256" key="6">
    <source>
        <dbReference type="ARBA" id="ARBA00023136"/>
    </source>
</evidence>
<gene>
    <name evidence="9" type="ORF">MUN87_12105</name>
</gene>
<proteinExistence type="inferred from homology"/>
<accession>A0ABY4GH05</accession>
<feature type="transmembrane region" description="Helical" evidence="7">
    <location>
        <begin position="95"/>
        <end position="114"/>
    </location>
</feature>
<comment type="subcellular location">
    <subcellularLocation>
        <location evidence="1 7">Cell membrane</location>
        <topology evidence="1 7">Multi-pass membrane protein</topology>
    </subcellularLocation>
</comment>
<dbReference type="Proteomes" id="UP000831537">
    <property type="component" value="Chromosome"/>
</dbReference>
<reference evidence="9 10" key="1">
    <citation type="submission" date="2022-04" db="EMBL/GenBank/DDBJ databases">
        <title>Gracilibacillus sp. isolated from saltern.</title>
        <authorList>
            <person name="Won M."/>
            <person name="Lee C.-M."/>
            <person name="Woen H.-Y."/>
            <person name="Kwon S.-W."/>
        </authorList>
    </citation>
    <scope>NUCLEOTIDE SEQUENCE [LARGE SCALE GENOMIC DNA]</scope>
    <source>
        <strain evidence="9 10">SSPM10-3</strain>
    </source>
</reference>
<dbReference type="PROSITE" id="PS50928">
    <property type="entry name" value="ABC_TM1"/>
    <property type="match status" value="1"/>
</dbReference>
<dbReference type="EMBL" id="CP095071">
    <property type="protein sequence ID" value="UOQ83506.1"/>
    <property type="molecule type" value="Genomic_DNA"/>
</dbReference>
<keyword evidence="3" id="KW-1003">Cell membrane</keyword>
<keyword evidence="5 7" id="KW-1133">Transmembrane helix</keyword>
<dbReference type="PANTHER" id="PTHR43744">
    <property type="entry name" value="ABC TRANSPORTER PERMEASE PROTEIN MG189-RELATED-RELATED"/>
    <property type="match status" value="1"/>
</dbReference>
<dbReference type="RefSeq" id="WP_244740450.1">
    <property type="nucleotide sequence ID" value="NZ_CP095071.1"/>
</dbReference>